<feature type="domain" description="DUF397" evidence="2">
    <location>
        <begin position="3"/>
        <end position="20"/>
    </location>
</feature>
<evidence type="ECO:0000313" key="4">
    <source>
        <dbReference type="Proteomes" id="UP001165079"/>
    </source>
</evidence>
<feature type="domain" description="DUF397" evidence="2">
    <location>
        <begin position="22"/>
        <end position="76"/>
    </location>
</feature>
<protein>
    <submittedName>
        <fullName evidence="3">Toxin</fullName>
    </submittedName>
</protein>
<dbReference type="RefSeq" id="WP_349497676.1">
    <property type="nucleotide sequence ID" value="NZ_BSTX01000001.1"/>
</dbReference>
<keyword evidence="4" id="KW-1185">Reference proteome</keyword>
<dbReference type="EMBL" id="BSTX01000001">
    <property type="protein sequence ID" value="GLZ76973.1"/>
    <property type="molecule type" value="Genomic_DNA"/>
</dbReference>
<sequence>MIAWRKSSRSGSSSGNCVEVGGWRKSSRSGSSGGNCVEVGQLTDLTGVALRDTKDRKGPLLTFTVPQWRGLLADLKRGELDPR</sequence>
<dbReference type="Pfam" id="PF04149">
    <property type="entry name" value="DUF397"/>
    <property type="match status" value="2"/>
</dbReference>
<feature type="region of interest" description="Disordered" evidence="1">
    <location>
        <begin position="1"/>
        <end position="36"/>
    </location>
</feature>
<evidence type="ECO:0000256" key="1">
    <source>
        <dbReference type="SAM" id="MobiDB-lite"/>
    </source>
</evidence>
<evidence type="ECO:0000259" key="2">
    <source>
        <dbReference type="Pfam" id="PF04149"/>
    </source>
</evidence>
<gene>
    <name evidence="3" type="ORF">Afil01_17800</name>
</gene>
<feature type="compositionally biased region" description="Low complexity" evidence="1">
    <location>
        <begin position="9"/>
        <end position="30"/>
    </location>
</feature>
<proteinExistence type="predicted"/>
<comment type="caution">
    <text evidence="3">The sequence shown here is derived from an EMBL/GenBank/DDBJ whole genome shotgun (WGS) entry which is preliminary data.</text>
</comment>
<name>A0A9W6W8H4_9ACTN</name>
<evidence type="ECO:0000313" key="3">
    <source>
        <dbReference type="EMBL" id="GLZ76973.1"/>
    </source>
</evidence>
<organism evidence="3 4">
    <name type="scientific">Actinorhabdospora filicis</name>
    <dbReference type="NCBI Taxonomy" id="1785913"/>
    <lineage>
        <taxon>Bacteria</taxon>
        <taxon>Bacillati</taxon>
        <taxon>Actinomycetota</taxon>
        <taxon>Actinomycetes</taxon>
        <taxon>Micromonosporales</taxon>
        <taxon>Micromonosporaceae</taxon>
        <taxon>Actinorhabdospora</taxon>
    </lineage>
</organism>
<dbReference type="InterPro" id="IPR007278">
    <property type="entry name" value="DUF397"/>
</dbReference>
<dbReference type="Proteomes" id="UP001165079">
    <property type="component" value="Unassembled WGS sequence"/>
</dbReference>
<dbReference type="AlphaFoldDB" id="A0A9W6W8H4"/>
<reference evidence="3" key="1">
    <citation type="submission" date="2023-03" db="EMBL/GenBank/DDBJ databases">
        <title>Actinorhabdospora filicis NBRC 111898.</title>
        <authorList>
            <person name="Ichikawa N."/>
            <person name="Sato H."/>
            <person name="Tonouchi N."/>
        </authorList>
    </citation>
    <scope>NUCLEOTIDE SEQUENCE</scope>
    <source>
        <strain evidence="3">NBRC 111898</strain>
    </source>
</reference>
<accession>A0A9W6W8H4</accession>